<feature type="transmembrane region" description="Helical" evidence="4">
    <location>
        <begin position="214"/>
        <end position="241"/>
    </location>
</feature>
<dbReference type="GO" id="GO:0140326">
    <property type="term" value="F:ATPase-coupled intramembrane lipid transporter activity"/>
    <property type="evidence" value="ECO:0007669"/>
    <property type="project" value="TreeGrafter"/>
</dbReference>
<dbReference type="AlphaFoldDB" id="A0AA88GZL1"/>
<reference evidence="6 7" key="1">
    <citation type="journal article" date="2018" name="BMC Genomics">
        <title>The genome of Naegleria lovaniensis, the basis for a comparative approach to unravel pathogenicity factors of the human pathogenic amoeba N. fowleri.</title>
        <authorList>
            <person name="Liechti N."/>
            <person name="Schurch N."/>
            <person name="Bruggmann R."/>
            <person name="Wittwer M."/>
        </authorList>
    </citation>
    <scope>NUCLEOTIDE SEQUENCE [LARGE SCALE GENOMIC DNA]</scope>
    <source>
        <strain evidence="6 7">ATCC 30569</strain>
    </source>
</reference>
<keyword evidence="3" id="KW-0460">Magnesium</keyword>
<evidence type="ECO:0000256" key="3">
    <source>
        <dbReference type="ARBA" id="ARBA00022842"/>
    </source>
</evidence>
<evidence type="ECO:0000313" key="6">
    <source>
        <dbReference type="EMBL" id="KAG2389313.1"/>
    </source>
</evidence>
<dbReference type="GO" id="GO:0045332">
    <property type="term" value="P:phospholipid translocation"/>
    <property type="evidence" value="ECO:0007669"/>
    <property type="project" value="TreeGrafter"/>
</dbReference>
<feature type="transmembrane region" description="Helical" evidence="4">
    <location>
        <begin position="261"/>
        <end position="282"/>
    </location>
</feature>
<evidence type="ECO:0000313" key="7">
    <source>
        <dbReference type="Proteomes" id="UP000816034"/>
    </source>
</evidence>
<dbReference type="EMBL" id="PYSW02000007">
    <property type="protein sequence ID" value="KAG2389313.1"/>
    <property type="molecule type" value="Genomic_DNA"/>
</dbReference>
<feature type="transmembrane region" description="Helical" evidence="4">
    <location>
        <begin position="37"/>
        <end position="58"/>
    </location>
</feature>
<keyword evidence="4" id="KW-1133">Transmembrane helix</keyword>
<protein>
    <recommendedName>
        <fullName evidence="5">P-type ATPase C-terminal domain-containing protein</fullName>
    </recommendedName>
</protein>
<dbReference type="GO" id="GO:0005886">
    <property type="term" value="C:plasma membrane"/>
    <property type="evidence" value="ECO:0007669"/>
    <property type="project" value="TreeGrafter"/>
</dbReference>
<keyword evidence="7" id="KW-1185">Reference proteome</keyword>
<dbReference type="PANTHER" id="PTHR24092">
    <property type="entry name" value="PROBABLE PHOSPHOLIPID-TRANSPORTING ATPASE"/>
    <property type="match status" value="1"/>
</dbReference>
<dbReference type="GO" id="GO:0046872">
    <property type="term" value="F:metal ion binding"/>
    <property type="evidence" value="ECO:0007669"/>
    <property type="project" value="UniProtKB-KW"/>
</dbReference>
<feature type="domain" description="P-type ATPase C-terminal" evidence="5">
    <location>
        <begin position="1"/>
        <end position="278"/>
    </location>
</feature>
<evidence type="ECO:0000256" key="2">
    <source>
        <dbReference type="ARBA" id="ARBA00022723"/>
    </source>
</evidence>
<keyword evidence="4" id="KW-0812">Transmembrane</keyword>
<name>A0AA88GZL1_NAELO</name>
<sequence>MYKSVVLAACQLVYNLFFTYFSGSTILQSHSLVFYNILYTSLLPFAFSMGDISVGEFLQFLSPIKQTRNNTINHQQQHHGHSFEVSDMALEKIPELYKSSQKGETITKHSLVLWFLNAIYQGFTIIAIFSLSAGSFSQGCACFSKQYGDSPIGTAEEISKYGHFKSELEHLNSLVMFVLVTVQWITVKLIYNWNTVTRIYCAEKRKFSLISMILKLRFSNIIMGISVIAFLIINAMTFSGISSTRSIFSMLLVFGNYSCLYLIALLTIVICILPSLFVMWGIRDGQLILLYQALFHKKTHGIAYQTISAMDDDQNTSEIPPMTPSEYALLKFNISAFVRHEEEKFYHERDASRHRTTHASNENTIEPIATQDHSLSHDECHSNQAEDEFYHTLRNKVRFSMNLPLKTTQ</sequence>
<feature type="transmembrane region" description="Helical" evidence="4">
    <location>
        <begin position="12"/>
        <end position="31"/>
    </location>
</feature>
<keyword evidence="2" id="KW-0479">Metal-binding</keyword>
<dbReference type="Pfam" id="PF16212">
    <property type="entry name" value="PhoLip_ATPase_C"/>
    <property type="match status" value="1"/>
</dbReference>
<gene>
    <name evidence="6" type="ORF">C9374_013873</name>
</gene>
<dbReference type="Proteomes" id="UP000816034">
    <property type="component" value="Unassembled WGS sequence"/>
</dbReference>
<keyword evidence="4" id="KW-0472">Membrane</keyword>
<comment type="subcellular location">
    <subcellularLocation>
        <location evidence="1">Membrane</location>
        <topology evidence="1">Multi-pass membrane protein</topology>
    </subcellularLocation>
</comment>
<evidence type="ECO:0000256" key="1">
    <source>
        <dbReference type="ARBA" id="ARBA00004141"/>
    </source>
</evidence>
<dbReference type="InterPro" id="IPR032630">
    <property type="entry name" value="P_typ_ATPase_c"/>
</dbReference>
<comment type="caution">
    <text evidence="6">The sequence shown here is derived from an EMBL/GenBank/DDBJ whole genome shotgun (WGS) entry which is preliminary data.</text>
</comment>
<proteinExistence type="predicted"/>
<feature type="transmembrane region" description="Helical" evidence="4">
    <location>
        <begin position="111"/>
        <end position="129"/>
    </location>
</feature>
<accession>A0AA88GZL1</accession>
<evidence type="ECO:0000259" key="5">
    <source>
        <dbReference type="Pfam" id="PF16212"/>
    </source>
</evidence>
<evidence type="ECO:0000256" key="4">
    <source>
        <dbReference type="SAM" id="Phobius"/>
    </source>
</evidence>
<feature type="transmembrane region" description="Helical" evidence="4">
    <location>
        <begin position="174"/>
        <end position="193"/>
    </location>
</feature>
<organism evidence="6 7">
    <name type="scientific">Naegleria lovaniensis</name>
    <name type="common">Amoeba</name>
    <dbReference type="NCBI Taxonomy" id="51637"/>
    <lineage>
        <taxon>Eukaryota</taxon>
        <taxon>Discoba</taxon>
        <taxon>Heterolobosea</taxon>
        <taxon>Tetramitia</taxon>
        <taxon>Eutetramitia</taxon>
        <taxon>Vahlkampfiidae</taxon>
        <taxon>Naegleria</taxon>
    </lineage>
</organism>
<dbReference type="RefSeq" id="XP_044553305.1">
    <property type="nucleotide sequence ID" value="XM_044689797.1"/>
</dbReference>
<dbReference type="GeneID" id="68106326"/>